<dbReference type="Proteomes" id="UP000499080">
    <property type="component" value="Unassembled WGS sequence"/>
</dbReference>
<dbReference type="InterPro" id="IPR013098">
    <property type="entry name" value="Ig_I-set"/>
</dbReference>
<dbReference type="SUPFAM" id="SSF48726">
    <property type="entry name" value="Immunoglobulin"/>
    <property type="match status" value="1"/>
</dbReference>
<dbReference type="InterPro" id="IPR036179">
    <property type="entry name" value="Ig-like_dom_sf"/>
</dbReference>
<sequence>MFHYEPRNVADSNSLQPVRASNHVKDKVLIHKDLPTTTQVFVRRDTVRRPLEQSYDGSYRVLSSIDKTFILDVRGQKRTVSEDRLKPAYILGDTMQPDDVSSSTLHSAPQFHFKFKVLGARRGERTLIDCTSFGNKPMSFIWRKQGIVIDPSTEPRYKLVNEELVDGDRTKLIIEKAERKDSALFTCTAINDYGEDSMNIQLTVQGSCLVEQVLCIDWWIVFKTAIEME</sequence>
<feature type="domain" description="Ig-like" evidence="1">
    <location>
        <begin position="109"/>
        <end position="205"/>
    </location>
</feature>
<keyword evidence="3" id="KW-1185">Reference proteome</keyword>
<reference evidence="2 3" key="1">
    <citation type="journal article" date="2019" name="Sci. Rep.">
        <title>Orb-weaving spider Araneus ventricosus genome elucidates the spidroin gene catalogue.</title>
        <authorList>
            <person name="Kono N."/>
            <person name="Nakamura H."/>
            <person name="Ohtoshi R."/>
            <person name="Moran D.A.P."/>
            <person name="Shinohara A."/>
            <person name="Yoshida Y."/>
            <person name="Fujiwara M."/>
            <person name="Mori M."/>
            <person name="Tomita M."/>
            <person name="Arakawa K."/>
        </authorList>
    </citation>
    <scope>NUCLEOTIDE SEQUENCE [LARGE SCALE GENOMIC DNA]</scope>
</reference>
<gene>
    <name evidence="2" type="ORF">AVEN_67745_1</name>
</gene>
<dbReference type="PANTHER" id="PTHR38681">
    <property type="entry name" value="RETROVIRUS-RELATED POL POLYPROTEIN FROM TRANSPOSON 412-LIKE PROTEIN-RELATED"/>
    <property type="match status" value="1"/>
</dbReference>
<dbReference type="InterPro" id="IPR013783">
    <property type="entry name" value="Ig-like_fold"/>
</dbReference>
<dbReference type="FunFam" id="2.60.40.10:FF:000719">
    <property type="entry name" value="nephrin isoform X1"/>
    <property type="match status" value="1"/>
</dbReference>
<name>A0A4Y2T8X7_ARAVE</name>
<dbReference type="Gene3D" id="2.60.40.10">
    <property type="entry name" value="Immunoglobulins"/>
    <property type="match status" value="1"/>
</dbReference>
<evidence type="ECO:0000313" key="3">
    <source>
        <dbReference type="Proteomes" id="UP000499080"/>
    </source>
</evidence>
<proteinExistence type="predicted"/>
<dbReference type="Pfam" id="PF07679">
    <property type="entry name" value="I-set"/>
    <property type="match status" value="1"/>
</dbReference>
<dbReference type="InterPro" id="IPR007110">
    <property type="entry name" value="Ig-like_dom"/>
</dbReference>
<dbReference type="AlphaFoldDB" id="A0A4Y2T8X7"/>
<dbReference type="EMBL" id="BGPR01026962">
    <property type="protein sequence ID" value="GBN97094.1"/>
    <property type="molecule type" value="Genomic_DNA"/>
</dbReference>
<dbReference type="PANTHER" id="PTHR38681:SF1">
    <property type="entry name" value="RETROVIRUS-RELATED POL POLYPROTEIN FROM TRANSPOSON 412-LIKE PROTEIN"/>
    <property type="match status" value="1"/>
</dbReference>
<dbReference type="SMART" id="SM00409">
    <property type="entry name" value="IG"/>
    <property type="match status" value="1"/>
</dbReference>
<dbReference type="InterPro" id="IPR003599">
    <property type="entry name" value="Ig_sub"/>
</dbReference>
<evidence type="ECO:0000259" key="1">
    <source>
        <dbReference type="PROSITE" id="PS50835"/>
    </source>
</evidence>
<organism evidence="2 3">
    <name type="scientific">Araneus ventricosus</name>
    <name type="common">Orbweaver spider</name>
    <name type="synonym">Epeira ventricosa</name>
    <dbReference type="NCBI Taxonomy" id="182803"/>
    <lineage>
        <taxon>Eukaryota</taxon>
        <taxon>Metazoa</taxon>
        <taxon>Ecdysozoa</taxon>
        <taxon>Arthropoda</taxon>
        <taxon>Chelicerata</taxon>
        <taxon>Arachnida</taxon>
        <taxon>Araneae</taxon>
        <taxon>Araneomorphae</taxon>
        <taxon>Entelegynae</taxon>
        <taxon>Araneoidea</taxon>
        <taxon>Araneidae</taxon>
        <taxon>Araneus</taxon>
    </lineage>
</organism>
<evidence type="ECO:0000313" key="2">
    <source>
        <dbReference type="EMBL" id="GBN97094.1"/>
    </source>
</evidence>
<comment type="caution">
    <text evidence="2">The sequence shown here is derived from an EMBL/GenBank/DDBJ whole genome shotgun (WGS) entry which is preliminary data.</text>
</comment>
<dbReference type="OrthoDB" id="422540at2759"/>
<dbReference type="PROSITE" id="PS50835">
    <property type="entry name" value="IG_LIKE"/>
    <property type="match status" value="1"/>
</dbReference>
<protein>
    <recommendedName>
        <fullName evidence="1">Ig-like domain-containing protein</fullName>
    </recommendedName>
</protein>
<accession>A0A4Y2T8X7</accession>